<organism evidence="1 2">
    <name type="scientific">Halomarina oriensis</name>
    <dbReference type="NCBI Taxonomy" id="671145"/>
    <lineage>
        <taxon>Archaea</taxon>
        <taxon>Methanobacteriati</taxon>
        <taxon>Methanobacteriota</taxon>
        <taxon>Stenosarchaea group</taxon>
        <taxon>Halobacteria</taxon>
        <taxon>Halobacteriales</taxon>
        <taxon>Natronomonadaceae</taxon>
        <taxon>Halomarina</taxon>
    </lineage>
</organism>
<dbReference type="Proteomes" id="UP000451471">
    <property type="component" value="Unassembled WGS sequence"/>
</dbReference>
<dbReference type="EMBL" id="WSZK01000033">
    <property type="protein sequence ID" value="MWG36240.1"/>
    <property type="molecule type" value="Genomic_DNA"/>
</dbReference>
<evidence type="ECO:0000313" key="1">
    <source>
        <dbReference type="EMBL" id="MWG36240.1"/>
    </source>
</evidence>
<sequence>MTETHSSASGVTRRRFLRTVTVSTMLGSAARTTSTSAAAGTLFGGVPEYVSTYYDEDLLRRYQPRLATGHLEQKPIEMASYVAEYADQPYAVLSYWTKYRRQTGWFSGYGLFSDSHWGDHEPVLVTVRQDDGQFGDVLRVDYAGYHWFRATAAAWQADSEGRPLLYPFNPHHHYTLTREEGDLIELTDGTTALEEWYDDGWTSIHQDAIADPAVMHARPSWWKEGSNQTSLIKLWSWFGLDDAGNADISLDPWGWF</sequence>
<gene>
    <name evidence="1" type="ORF">GQS65_17420</name>
</gene>
<dbReference type="InterPro" id="IPR006311">
    <property type="entry name" value="TAT_signal"/>
</dbReference>
<comment type="caution">
    <text evidence="1">The sequence shown here is derived from an EMBL/GenBank/DDBJ whole genome shotgun (WGS) entry which is preliminary data.</text>
</comment>
<dbReference type="PROSITE" id="PS51318">
    <property type="entry name" value="TAT"/>
    <property type="match status" value="1"/>
</dbReference>
<protein>
    <submittedName>
        <fullName evidence="1">Uncharacterized protein</fullName>
    </submittedName>
</protein>
<dbReference type="AlphaFoldDB" id="A0A6B0GNH8"/>
<dbReference type="OrthoDB" id="202444at2157"/>
<keyword evidence="2" id="KW-1185">Reference proteome</keyword>
<evidence type="ECO:0000313" key="2">
    <source>
        <dbReference type="Proteomes" id="UP000451471"/>
    </source>
</evidence>
<name>A0A6B0GNH8_9EURY</name>
<reference evidence="1 2" key="1">
    <citation type="submission" date="2019-12" db="EMBL/GenBank/DDBJ databases">
        <title>Halocatena pleomorpha gen. nov. sp. nov., an extremely halophilic archaeon of family Halobacteriaceae isolated from saltpan soil.</title>
        <authorList>
            <person name="Pal Y."/>
            <person name="Verma A."/>
            <person name="Krishnamurthi S."/>
            <person name="Kumar P."/>
        </authorList>
    </citation>
    <scope>NUCLEOTIDE SEQUENCE [LARGE SCALE GENOMIC DNA]</scope>
    <source>
        <strain evidence="1 2">JCM 16495</strain>
    </source>
</reference>
<proteinExistence type="predicted"/>
<accession>A0A6B0GNH8</accession>
<dbReference type="RefSeq" id="WP_158205904.1">
    <property type="nucleotide sequence ID" value="NZ_WSZK01000033.1"/>
</dbReference>